<gene>
    <name evidence="3" type="ORF">ASTO00021_LOCUS10287</name>
</gene>
<protein>
    <recommendedName>
        <fullName evidence="2">CULT domain-containing protein</fullName>
    </recommendedName>
</protein>
<dbReference type="AlphaFoldDB" id="A0A7S3UXY5"/>
<feature type="compositionally biased region" description="Basic and acidic residues" evidence="1">
    <location>
        <begin position="301"/>
        <end position="314"/>
    </location>
</feature>
<organism evidence="3">
    <name type="scientific">Aplanochytrium stocchinoi</name>
    <dbReference type="NCBI Taxonomy" id="215587"/>
    <lineage>
        <taxon>Eukaryota</taxon>
        <taxon>Sar</taxon>
        <taxon>Stramenopiles</taxon>
        <taxon>Bigyra</taxon>
        <taxon>Labyrinthulomycetes</taxon>
        <taxon>Thraustochytrida</taxon>
        <taxon>Thraustochytriidae</taxon>
        <taxon>Aplanochytrium</taxon>
    </lineage>
</organism>
<feature type="region of interest" description="Disordered" evidence="1">
    <location>
        <begin position="284"/>
        <end position="320"/>
    </location>
</feature>
<dbReference type="EMBL" id="HBIN01013612">
    <property type="protein sequence ID" value="CAE0440139.1"/>
    <property type="molecule type" value="Transcribed_RNA"/>
</dbReference>
<sequence length="320" mass="36217">MDNEDEDIVEVLNQGEAAADHEQAQGLTEAEENQEAMEASNSDHVGVEVEGSSSATRGAVSILLSRLRRFPQRASDTARWAHTDTGEEYPCLRCVCGHPCAFSQDVITQQYTTLESHVYSYMLDIFDDVEAPAYSATNPNDNRFDVVCFKPDEVRHRVYINGDATPEHSWYPPFWWRFVSCLQCRTLLGWAFYSEDKQQGCISRYPEFLGLIVTNLRPQKSKIPSRARLENMRTRMQNHVNVIANLIDSYNIPYAEIADEVDFSAEEDASDARTVDALVGEAASMETENEEHDEVMQNASRLDDVSDSRPHDRGDAEDDM</sequence>
<reference evidence="3" key="1">
    <citation type="submission" date="2021-01" db="EMBL/GenBank/DDBJ databases">
        <authorList>
            <person name="Corre E."/>
            <person name="Pelletier E."/>
            <person name="Niang G."/>
            <person name="Scheremetjew M."/>
            <person name="Finn R."/>
            <person name="Kale V."/>
            <person name="Holt S."/>
            <person name="Cochrane G."/>
            <person name="Meng A."/>
            <person name="Brown T."/>
            <person name="Cohen L."/>
        </authorList>
    </citation>
    <scope>NUCLEOTIDE SEQUENCE</scope>
    <source>
        <strain evidence="3">GSBS06</strain>
    </source>
</reference>
<evidence type="ECO:0000259" key="2">
    <source>
        <dbReference type="PROSITE" id="PS51788"/>
    </source>
</evidence>
<proteinExistence type="predicted"/>
<feature type="region of interest" description="Disordered" evidence="1">
    <location>
        <begin position="14"/>
        <end position="52"/>
    </location>
</feature>
<dbReference type="InterPro" id="IPR034750">
    <property type="entry name" value="CULT"/>
</dbReference>
<evidence type="ECO:0000313" key="3">
    <source>
        <dbReference type="EMBL" id="CAE0440139.1"/>
    </source>
</evidence>
<dbReference type="Gene3D" id="2.170.150.20">
    <property type="entry name" value="Peptide methionine sulfoxide reductase"/>
    <property type="match status" value="1"/>
</dbReference>
<name>A0A7S3UXY5_9STRA</name>
<evidence type="ECO:0000256" key="1">
    <source>
        <dbReference type="SAM" id="MobiDB-lite"/>
    </source>
</evidence>
<feature type="domain" description="CULT" evidence="2">
    <location>
        <begin position="104"/>
        <end position="220"/>
    </location>
</feature>
<accession>A0A7S3UXY5</accession>
<dbReference type="PROSITE" id="PS51788">
    <property type="entry name" value="CULT"/>
    <property type="match status" value="1"/>
</dbReference>